<dbReference type="PANTHER" id="PTHR47718">
    <property type="entry name" value="OS01G0519700 PROTEIN"/>
    <property type="match status" value="1"/>
</dbReference>
<dbReference type="Pfam" id="PF03101">
    <property type="entry name" value="FAR1"/>
    <property type="match status" value="1"/>
</dbReference>
<protein>
    <recommendedName>
        <fullName evidence="5">SWIM-type domain-containing protein</fullName>
    </recommendedName>
</protein>
<dbReference type="GO" id="GO:0008270">
    <property type="term" value="F:zinc ion binding"/>
    <property type="evidence" value="ECO:0007669"/>
    <property type="project" value="UniProtKB-KW"/>
</dbReference>
<dbReference type="PROSITE" id="PS50966">
    <property type="entry name" value="ZF_SWIM"/>
    <property type="match status" value="1"/>
</dbReference>
<name>A0AAW1W7R9_RUBAR</name>
<dbReference type="Pfam" id="PF04434">
    <property type="entry name" value="SWIM"/>
    <property type="match status" value="1"/>
</dbReference>
<dbReference type="Pfam" id="PF10551">
    <property type="entry name" value="MULE"/>
    <property type="match status" value="1"/>
</dbReference>
<evidence type="ECO:0000259" key="5">
    <source>
        <dbReference type="PROSITE" id="PS50966"/>
    </source>
</evidence>
<dbReference type="SMART" id="SM00575">
    <property type="entry name" value="ZnF_PMZ"/>
    <property type="match status" value="1"/>
</dbReference>
<organism evidence="6 7">
    <name type="scientific">Rubus argutus</name>
    <name type="common">Southern blackberry</name>
    <dbReference type="NCBI Taxonomy" id="59490"/>
    <lineage>
        <taxon>Eukaryota</taxon>
        <taxon>Viridiplantae</taxon>
        <taxon>Streptophyta</taxon>
        <taxon>Embryophyta</taxon>
        <taxon>Tracheophyta</taxon>
        <taxon>Spermatophyta</taxon>
        <taxon>Magnoliopsida</taxon>
        <taxon>eudicotyledons</taxon>
        <taxon>Gunneridae</taxon>
        <taxon>Pentapetalae</taxon>
        <taxon>rosids</taxon>
        <taxon>fabids</taxon>
        <taxon>Rosales</taxon>
        <taxon>Rosaceae</taxon>
        <taxon>Rosoideae</taxon>
        <taxon>Rosoideae incertae sedis</taxon>
        <taxon>Rubus</taxon>
    </lineage>
</organism>
<evidence type="ECO:0000256" key="2">
    <source>
        <dbReference type="ARBA" id="ARBA00022771"/>
    </source>
</evidence>
<evidence type="ECO:0000313" key="7">
    <source>
        <dbReference type="Proteomes" id="UP001457282"/>
    </source>
</evidence>
<evidence type="ECO:0000313" key="6">
    <source>
        <dbReference type="EMBL" id="KAK9919307.1"/>
    </source>
</evidence>
<accession>A0AAW1W7R9</accession>
<comment type="caution">
    <text evidence="6">The sequence shown here is derived from an EMBL/GenBank/DDBJ whole genome shotgun (WGS) entry which is preliminary data.</text>
</comment>
<evidence type="ECO:0000256" key="1">
    <source>
        <dbReference type="ARBA" id="ARBA00022723"/>
    </source>
</evidence>
<proteinExistence type="predicted"/>
<keyword evidence="3" id="KW-0862">Zinc</keyword>
<dbReference type="EMBL" id="JBEDUW010000006">
    <property type="protein sequence ID" value="KAK9919307.1"/>
    <property type="molecule type" value="Genomic_DNA"/>
</dbReference>
<dbReference type="AlphaFoldDB" id="A0AAW1W7R9"/>
<evidence type="ECO:0000256" key="4">
    <source>
        <dbReference type="PROSITE-ProRule" id="PRU00325"/>
    </source>
</evidence>
<keyword evidence="2 4" id="KW-0863">Zinc-finger</keyword>
<reference evidence="6 7" key="1">
    <citation type="journal article" date="2023" name="G3 (Bethesda)">
        <title>A chromosome-length genome assembly and annotation of blackberry (Rubus argutus, cv. 'Hillquist').</title>
        <authorList>
            <person name="Bruna T."/>
            <person name="Aryal R."/>
            <person name="Dudchenko O."/>
            <person name="Sargent D.J."/>
            <person name="Mead D."/>
            <person name="Buti M."/>
            <person name="Cavallini A."/>
            <person name="Hytonen T."/>
            <person name="Andres J."/>
            <person name="Pham M."/>
            <person name="Weisz D."/>
            <person name="Mascagni F."/>
            <person name="Usai G."/>
            <person name="Natali L."/>
            <person name="Bassil N."/>
            <person name="Fernandez G.E."/>
            <person name="Lomsadze A."/>
            <person name="Armour M."/>
            <person name="Olukolu B."/>
            <person name="Poorten T."/>
            <person name="Britton C."/>
            <person name="Davik J."/>
            <person name="Ashrafi H."/>
            <person name="Aiden E.L."/>
            <person name="Borodovsky M."/>
            <person name="Worthington M."/>
        </authorList>
    </citation>
    <scope>NUCLEOTIDE SEQUENCE [LARGE SCALE GENOMIC DNA]</scope>
    <source>
        <strain evidence="6">PI 553951</strain>
    </source>
</reference>
<dbReference type="InterPro" id="IPR004330">
    <property type="entry name" value="FAR1_DNA_bnd_dom"/>
</dbReference>
<gene>
    <name evidence="6" type="ORF">M0R45_027911</name>
</gene>
<sequence>MENDNRTTGVHIPEVSEENKPRIGQTFETWKDAYDFYNIYAKEAGFSIRKDVSHKKKNTGVWTWKKFVCYKQGTKNLCHKKRKRDQINKDVRKRGIVRCGCKAQLCITKNKDDERCHVTVFDEGHNHVPTTPSRIHLLRSQRKVSDVAKSLLQDFEATNISTSQQVRLMAKQAGGIQNMGCTEKDIRNHKRDLREAKKGYDVMILKEYFEMEQKKNSSFYFEFDQDEENRMTRVFWADPVARREYNFFGDAVVFDTTYNTNEFKLIFAPLTGVNHHGQTIVFGCAFLSDETYESFVWLFEQWLKVLPNGPPKVIITDQDQAMTKAIAHVLPDTFHRYCIWHIMNKFPEKLGPIAARDYYELYQSSVYDSETPEEFEASWSDALQISNLGHNIWLQTMYEMRQKWVPAYVKHMFSAGMSSSQRAESNHSFFKKYVDSENSLMLFVTRFNMALEYQRHNELVSDHIDINETPELRTTVPMEEQMRGVYTKKIFESFQEQIHQSDAYFPKLEIDDEMQSIYVVKRVAKVDSKPRDLVYDKTSNFAKCSCKHFDFEGIPCRHIVAFLRAHGDFYLPEQYIMQRWTTKARVGKVWDNHGAELRGGHKSVMMENTKLSHLCSVAINLALVSEDGTTYLSKTLELTVDHLKEINKNKSMDVGEVPEQSKQHLQVIHEPLPAKAKGSGKRIKSTKEKCQVKLRLCTSCGKRGAGHNRRKCPKLLDNNGYKFLPVVL</sequence>
<keyword evidence="1" id="KW-0479">Metal-binding</keyword>
<feature type="domain" description="SWIM-type" evidence="5">
    <location>
        <begin position="535"/>
        <end position="567"/>
    </location>
</feature>
<evidence type="ECO:0000256" key="3">
    <source>
        <dbReference type="ARBA" id="ARBA00022833"/>
    </source>
</evidence>
<dbReference type="InterPro" id="IPR007527">
    <property type="entry name" value="Znf_SWIM"/>
</dbReference>
<dbReference type="Proteomes" id="UP001457282">
    <property type="component" value="Unassembled WGS sequence"/>
</dbReference>
<dbReference type="InterPro" id="IPR006564">
    <property type="entry name" value="Znf_PMZ"/>
</dbReference>
<keyword evidence="7" id="KW-1185">Reference proteome</keyword>
<dbReference type="InterPro" id="IPR018289">
    <property type="entry name" value="MULE_transposase_dom"/>
</dbReference>